<name>A0A4R5CYF8_9FLAO</name>
<dbReference type="EMBL" id="SMFO01000007">
    <property type="protein sequence ID" value="TDE03604.1"/>
    <property type="molecule type" value="Genomic_DNA"/>
</dbReference>
<dbReference type="Proteomes" id="UP000294597">
    <property type="component" value="Unassembled WGS sequence"/>
</dbReference>
<evidence type="ECO:0000313" key="1">
    <source>
        <dbReference type="EMBL" id="TDE03604.1"/>
    </source>
</evidence>
<protein>
    <submittedName>
        <fullName evidence="1">Uncharacterized protein</fullName>
    </submittedName>
</protein>
<proteinExistence type="predicted"/>
<organism evidence="1 2">
    <name type="scientific">Flavobacterium hiemivividum</name>
    <dbReference type="NCBI Taxonomy" id="2541734"/>
    <lineage>
        <taxon>Bacteria</taxon>
        <taxon>Pseudomonadati</taxon>
        <taxon>Bacteroidota</taxon>
        <taxon>Flavobacteriia</taxon>
        <taxon>Flavobacteriales</taxon>
        <taxon>Flavobacteriaceae</taxon>
        <taxon>Flavobacterium</taxon>
    </lineage>
</organism>
<accession>A0A4R5CYF8</accession>
<comment type="caution">
    <text evidence="1">The sequence shown here is derived from an EMBL/GenBank/DDBJ whole genome shotgun (WGS) entry which is preliminary data.</text>
</comment>
<reference evidence="1 2" key="1">
    <citation type="submission" date="2019-03" db="EMBL/GenBank/DDBJ databases">
        <title>Flavobacterium TSA-D2 sp. nov., isolated from arctic soil.</title>
        <authorList>
            <person name="Chaudhary D.K."/>
        </authorList>
    </citation>
    <scope>NUCLEOTIDE SEQUENCE [LARGE SCALE GENOMIC DNA]</scope>
    <source>
        <strain evidence="1 2">TSA-D2</strain>
    </source>
</reference>
<keyword evidence="2" id="KW-1185">Reference proteome</keyword>
<gene>
    <name evidence="1" type="ORF">E0F98_11050</name>
</gene>
<dbReference type="RefSeq" id="WP_132111405.1">
    <property type="nucleotide sequence ID" value="NZ_SMFO01000007.1"/>
</dbReference>
<dbReference type="AlphaFoldDB" id="A0A4R5CYF8"/>
<sequence length="74" mass="8666">MKAVLNRIDYTFVNPMELSLKFQRKLQEANVPLFLESGFAWFLICFPSPEAPRLDIGSLTHKTNFHRDLDFGHR</sequence>
<evidence type="ECO:0000313" key="2">
    <source>
        <dbReference type="Proteomes" id="UP000294597"/>
    </source>
</evidence>